<dbReference type="STRING" id="197479.BFW38_14680"/>
<protein>
    <recommendedName>
        <fullName evidence="3">Chromosome partitioning protein ParA</fullName>
    </recommendedName>
</protein>
<evidence type="ECO:0008006" key="3">
    <source>
        <dbReference type="Google" id="ProtNLM"/>
    </source>
</evidence>
<sequence>MTPTASCFMTGTLRHRRFSPIRHHFSYALFMAWIDLDELPALPLNRRWRWLRFQRSDYLGPVDQPLKQAVLDQVEPALGQRPQGPVRMLTNLRMGGLCFNPITLYYCFNEASQLIAIVGEVSNTPWLERHTYVHLCDPTQSHHQAFFDKQMHVSPFNPMAQQYRWRFNTPSDRLDMHMDNIDPDGQRPFDATLSLERRDDLGFSTPRLMCRHPWMSLKVIAAIHFEALRLWLKRAPIYDHPGRSTSTKH</sequence>
<gene>
    <name evidence="1" type="ORF">BFW38_14680</name>
</gene>
<dbReference type="AlphaFoldDB" id="A0A1E2VC75"/>
<proteinExistence type="predicted"/>
<dbReference type="OrthoDB" id="9778801at2"/>
<dbReference type="PANTHER" id="PTHR33973:SF4">
    <property type="entry name" value="OS07G0153300 PROTEIN"/>
    <property type="match status" value="1"/>
</dbReference>
<name>A0A1E2VC75_9GAMM</name>
<dbReference type="RefSeq" id="WP_068999573.1">
    <property type="nucleotide sequence ID" value="NZ_MDTQ01000001.1"/>
</dbReference>
<dbReference type="InterPro" id="IPR010775">
    <property type="entry name" value="DUF1365"/>
</dbReference>
<organism evidence="1 2">
    <name type="scientific">Terasakiispira papahanaumokuakeensis</name>
    <dbReference type="NCBI Taxonomy" id="197479"/>
    <lineage>
        <taxon>Bacteria</taxon>
        <taxon>Pseudomonadati</taxon>
        <taxon>Pseudomonadota</taxon>
        <taxon>Gammaproteobacteria</taxon>
        <taxon>Oceanospirillales</taxon>
        <taxon>Terasakiispira</taxon>
    </lineage>
</organism>
<dbReference type="Pfam" id="PF07103">
    <property type="entry name" value="DUF1365"/>
    <property type="match status" value="1"/>
</dbReference>
<dbReference type="Proteomes" id="UP000094291">
    <property type="component" value="Unassembled WGS sequence"/>
</dbReference>
<dbReference type="EMBL" id="MDTQ01000001">
    <property type="protein sequence ID" value="ODC04589.1"/>
    <property type="molecule type" value="Genomic_DNA"/>
</dbReference>
<comment type="caution">
    <text evidence="1">The sequence shown here is derived from an EMBL/GenBank/DDBJ whole genome shotgun (WGS) entry which is preliminary data.</text>
</comment>
<accession>A0A1E2VC75</accession>
<evidence type="ECO:0000313" key="2">
    <source>
        <dbReference type="Proteomes" id="UP000094291"/>
    </source>
</evidence>
<dbReference type="PANTHER" id="PTHR33973">
    <property type="entry name" value="OS07G0153300 PROTEIN"/>
    <property type="match status" value="1"/>
</dbReference>
<keyword evidence="2" id="KW-1185">Reference proteome</keyword>
<reference evidence="1 2" key="1">
    <citation type="submission" date="2016-08" db="EMBL/GenBank/DDBJ databases">
        <authorList>
            <person name="Seilhamer J.J."/>
        </authorList>
    </citation>
    <scope>NUCLEOTIDE SEQUENCE [LARGE SCALE GENOMIC DNA]</scope>
    <source>
        <strain evidence="1 2">PH27A</strain>
    </source>
</reference>
<evidence type="ECO:0000313" key="1">
    <source>
        <dbReference type="EMBL" id="ODC04589.1"/>
    </source>
</evidence>